<protein>
    <submittedName>
        <fullName evidence="2">Uncharacterized protein</fullName>
    </submittedName>
</protein>
<sequence length="220" mass="24684">MTSLFLLVRSLVVCYAVLRVIPFSSLKLLHEDRGSGRRVSNQATRKITRTEQKKKIPIQFEWIQNKAGVRRSARKSTDNNNNGGNGFLRHLGRTFQKTGKGEYCRPANLVVDNRSDMVKVVAASVVGQRTYRDARGPIYDVFVADVFVKQATWIGQGLLRLMIPRSRSLRSIFFIGASIFTGNSLLIDPAQCPPPSPAVFRPGEYTMTTYGHECPIVRLP</sequence>
<reference evidence="2" key="1">
    <citation type="submission" date="2019-12" db="EMBL/GenBank/DDBJ databases">
        <title>Genome sequencing and annotation of Brassica cretica.</title>
        <authorList>
            <person name="Studholme D.J."/>
            <person name="Sarris P.F."/>
        </authorList>
    </citation>
    <scope>NUCLEOTIDE SEQUENCE</scope>
    <source>
        <strain evidence="2">PFS-102/07</strain>
        <tissue evidence="2">Leaf</tissue>
    </source>
</reference>
<feature type="chain" id="PRO_5035906818" evidence="1">
    <location>
        <begin position="17"/>
        <end position="220"/>
    </location>
</feature>
<dbReference type="EMBL" id="QGKY02000094">
    <property type="protein sequence ID" value="KAF2601949.1"/>
    <property type="molecule type" value="Genomic_DNA"/>
</dbReference>
<gene>
    <name evidence="2" type="ORF">F2Q70_00024421</name>
</gene>
<name>A0A8S9L623_BRACR</name>
<accession>A0A8S9L623</accession>
<evidence type="ECO:0000256" key="1">
    <source>
        <dbReference type="SAM" id="SignalP"/>
    </source>
</evidence>
<feature type="signal peptide" evidence="1">
    <location>
        <begin position="1"/>
        <end position="16"/>
    </location>
</feature>
<organism evidence="2">
    <name type="scientific">Brassica cretica</name>
    <name type="common">Mustard</name>
    <dbReference type="NCBI Taxonomy" id="69181"/>
    <lineage>
        <taxon>Eukaryota</taxon>
        <taxon>Viridiplantae</taxon>
        <taxon>Streptophyta</taxon>
        <taxon>Embryophyta</taxon>
        <taxon>Tracheophyta</taxon>
        <taxon>Spermatophyta</taxon>
        <taxon>Magnoliopsida</taxon>
        <taxon>eudicotyledons</taxon>
        <taxon>Gunneridae</taxon>
        <taxon>Pentapetalae</taxon>
        <taxon>rosids</taxon>
        <taxon>malvids</taxon>
        <taxon>Brassicales</taxon>
        <taxon>Brassicaceae</taxon>
        <taxon>Brassiceae</taxon>
        <taxon>Brassica</taxon>
    </lineage>
</organism>
<keyword evidence="1" id="KW-0732">Signal</keyword>
<evidence type="ECO:0000313" key="2">
    <source>
        <dbReference type="EMBL" id="KAF2601949.1"/>
    </source>
</evidence>
<comment type="caution">
    <text evidence="2">The sequence shown here is derived from an EMBL/GenBank/DDBJ whole genome shotgun (WGS) entry which is preliminary data.</text>
</comment>
<dbReference type="AlphaFoldDB" id="A0A8S9L623"/>
<proteinExistence type="predicted"/>